<gene>
    <name evidence="2" type="primary">dinB2</name>
    <name evidence="2" type="ORF">CM83_102992</name>
</gene>
<sequence length="198" mass="22388">IGAGKCVAVRNDAVEQKELIIAGTQENDENRGKSASTQSMPVTVAYARSGISYKEDLGLIDEMKAVFHRNPTFEVYASQVSLSLIVPVNDHDYENKLEAMHADKMAGVEWKDGRQTSKEHFEETPNDGEGGDNEERSLDRKSSKPRGTPHVKFKTGDRMSLKYLWMKIGRRKMIERNRRKDTKNSKKEINQGEGDTEL</sequence>
<feature type="region of interest" description="Disordered" evidence="1">
    <location>
        <begin position="174"/>
        <end position="198"/>
    </location>
</feature>
<feature type="compositionally biased region" description="Basic residues" evidence="1">
    <location>
        <begin position="143"/>
        <end position="153"/>
    </location>
</feature>
<feature type="non-terminal residue" evidence="2">
    <location>
        <position position="1"/>
    </location>
</feature>
<name>A0A0A9WNE0_LYGHE</name>
<organism evidence="2">
    <name type="scientific">Lygus hesperus</name>
    <name type="common">Western plant bug</name>
    <dbReference type="NCBI Taxonomy" id="30085"/>
    <lineage>
        <taxon>Eukaryota</taxon>
        <taxon>Metazoa</taxon>
        <taxon>Ecdysozoa</taxon>
        <taxon>Arthropoda</taxon>
        <taxon>Hexapoda</taxon>
        <taxon>Insecta</taxon>
        <taxon>Pterygota</taxon>
        <taxon>Neoptera</taxon>
        <taxon>Paraneoptera</taxon>
        <taxon>Hemiptera</taxon>
        <taxon>Heteroptera</taxon>
        <taxon>Panheteroptera</taxon>
        <taxon>Cimicomorpha</taxon>
        <taxon>Miridae</taxon>
        <taxon>Mirini</taxon>
        <taxon>Lygus</taxon>
    </lineage>
</organism>
<dbReference type="EMBL" id="GBHO01034320">
    <property type="protein sequence ID" value="JAG09284.1"/>
    <property type="molecule type" value="Transcribed_RNA"/>
</dbReference>
<feature type="compositionally biased region" description="Basic and acidic residues" evidence="1">
    <location>
        <begin position="133"/>
        <end position="142"/>
    </location>
</feature>
<feature type="region of interest" description="Disordered" evidence="1">
    <location>
        <begin position="108"/>
        <end position="155"/>
    </location>
</feature>
<reference evidence="2" key="1">
    <citation type="journal article" date="2014" name="PLoS ONE">
        <title>Transcriptome-Based Identification of ABC Transporters in the Western Tarnished Plant Bug Lygus hesperus.</title>
        <authorList>
            <person name="Hull J.J."/>
            <person name="Chaney K."/>
            <person name="Geib S.M."/>
            <person name="Fabrick J.A."/>
            <person name="Brent C.S."/>
            <person name="Walsh D."/>
            <person name="Lavine L.C."/>
        </authorList>
    </citation>
    <scope>NUCLEOTIDE SEQUENCE</scope>
</reference>
<feature type="compositionally biased region" description="Basic and acidic residues" evidence="1">
    <location>
        <begin position="108"/>
        <end position="123"/>
    </location>
</feature>
<reference evidence="2" key="2">
    <citation type="submission" date="2014-07" db="EMBL/GenBank/DDBJ databases">
        <authorList>
            <person name="Hull J."/>
        </authorList>
    </citation>
    <scope>NUCLEOTIDE SEQUENCE</scope>
</reference>
<accession>A0A0A9WNE0</accession>
<evidence type="ECO:0000256" key="1">
    <source>
        <dbReference type="SAM" id="MobiDB-lite"/>
    </source>
</evidence>
<protein>
    <submittedName>
        <fullName evidence="2">DNA polymerase IV 2</fullName>
    </submittedName>
</protein>
<feature type="compositionally biased region" description="Basic and acidic residues" evidence="1">
    <location>
        <begin position="174"/>
        <end position="190"/>
    </location>
</feature>
<proteinExistence type="predicted"/>
<dbReference type="AlphaFoldDB" id="A0A0A9WNE0"/>
<evidence type="ECO:0000313" key="2">
    <source>
        <dbReference type="EMBL" id="JAG09284.1"/>
    </source>
</evidence>